<evidence type="ECO:0000256" key="4">
    <source>
        <dbReference type="ARBA" id="ARBA00022692"/>
    </source>
</evidence>
<dbReference type="InterPro" id="IPR035906">
    <property type="entry name" value="MetI-like_sf"/>
</dbReference>
<feature type="transmembrane region" description="Helical" evidence="7">
    <location>
        <begin position="12"/>
        <end position="31"/>
    </location>
</feature>
<sequence length="648" mass="68470">MGAPPRLKRGWAVGATIFVWLGGWALLRGTATLELGGAELTGFHQWLNGVRDDFDAARDTSFFFQYVIGGISTAIDTVVTFFQELLSQPAFPRPVPEIGWLGVVALLTWLAYALAAWRSALLVFVSLLLFGSLGYWTDSIDLLIVTAVAVAICVVIGLPTGIWMARSKRATAALTPVLDLMQTMPAFAYLAPLALFFGIGPASAVVTTLIYALPPLVRITAHGIRTVAPTTLEASRSLGTTDVQALRKVQLPMAKRTIIVGVNQCMMAALSMATIAALINGPGLGQPVAQALQSLDIGSAFVSGIAIVIMAIMLDRTTTAASQRAEKEARAGRAGGRRRWVVLGAGGAVALVLVYVSRTYLWAAEFPERPDLGTPLSDGVTQLTDWLVTTLENVTNSLKDLVTYALINPLESLLADTPWWLMGLVILAFAYLLGGWRPTAISAVCLLVILGTGLWNETMKTLTTTLVATLIVILSALVVGVWMGRNHRADTAIRPLLDALQTIPPFVYLVPALALFSTSRFTAIVAAVAYGVPIATKLIADGIRGVSPTSVEAARAAGTTAWQMISKVQLPMARAAVVLASNQGLLYVLSMVVIGGLVGGGGLGYLVVAGFSQAQLFGKGLAAGIAITALGIMLDRIAQYAAARYGRA</sequence>
<feature type="transmembrane region" description="Helical" evidence="7">
    <location>
        <begin position="584"/>
        <end position="608"/>
    </location>
</feature>
<evidence type="ECO:0000256" key="1">
    <source>
        <dbReference type="ARBA" id="ARBA00004141"/>
    </source>
</evidence>
<keyword evidence="2 7" id="KW-0813">Transport</keyword>
<gene>
    <name evidence="9" type="ORF">K1X13_11035</name>
</gene>
<evidence type="ECO:0000313" key="9">
    <source>
        <dbReference type="EMBL" id="MBY9075353.1"/>
    </source>
</evidence>
<feature type="transmembrane region" description="Helical" evidence="7">
    <location>
        <begin position="120"/>
        <end position="136"/>
    </location>
</feature>
<dbReference type="Gene3D" id="1.10.3720.10">
    <property type="entry name" value="MetI-like"/>
    <property type="match status" value="2"/>
</dbReference>
<evidence type="ECO:0000313" key="10">
    <source>
        <dbReference type="Proteomes" id="UP000754710"/>
    </source>
</evidence>
<feature type="transmembrane region" description="Helical" evidence="7">
    <location>
        <begin position="417"/>
        <end position="433"/>
    </location>
</feature>
<feature type="transmembrane region" description="Helical" evidence="7">
    <location>
        <begin position="291"/>
        <end position="314"/>
    </location>
</feature>
<dbReference type="Proteomes" id="UP000754710">
    <property type="component" value="Unassembled WGS sequence"/>
</dbReference>
<dbReference type="PANTHER" id="PTHR47737:SF1">
    <property type="entry name" value="GLYCINE BETAINE_PROLINE BETAINE TRANSPORT SYSTEM PERMEASE PROTEIN PROW"/>
    <property type="match status" value="1"/>
</dbReference>
<feature type="transmembrane region" description="Helical" evidence="7">
    <location>
        <begin position="462"/>
        <end position="484"/>
    </location>
</feature>
<dbReference type="SUPFAM" id="SSF161098">
    <property type="entry name" value="MetI-like"/>
    <property type="match status" value="2"/>
</dbReference>
<accession>A0ABS7RMS2</accession>
<feature type="transmembrane region" description="Helical" evidence="7">
    <location>
        <begin position="186"/>
        <end position="213"/>
    </location>
</feature>
<proteinExistence type="inferred from homology"/>
<feature type="transmembrane region" description="Helical" evidence="7">
    <location>
        <begin position="63"/>
        <end position="86"/>
    </location>
</feature>
<evidence type="ECO:0000256" key="2">
    <source>
        <dbReference type="ARBA" id="ARBA00022448"/>
    </source>
</evidence>
<comment type="similarity">
    <text evidence="7">Belongs to the binding-protein-dependent transport system permease family.</text>
</comment>
<evidence type="ECO:0000256" key="3">
    <source>
        <dbReference type="ARBA" id="ARBA00022475"/>
    </source>
</evidence>
<feature type="transmembrane region" description="Helical" evidence="7">
    <location>
        <begin position="440"/>
        <end position="456"/>
    </location>
</feature>
<feature type="transmembrane region" description="Helical" evidence="7">
    <location>
        <begin position="340"/>
        <end position="363"/>
    </location>
</feature>
<comment type="subcellular location">
    <subcellularLocation>
        <location evidence="7">Cell membrane</location>
        <topology evidence="7">Multi-pass membrane protein</topology>
    </subcellularLocation>
    <subcellularLocation>
        <location evidence="1">Membrane</location>
        <topology evidence="1">Multi-pass membrane protein</topology>
    </subcellularLocation>
</comment>
<feature type="transmembrane region" description="Helical" evidence="7">
    <location>
        <begin position="143"/>
        <end position="166"/>
    </location>
</feature>
<name>A0ABS7RMS2_9ACTN</name>
<dbReference type="EMBL" id="JAIEZQ010000002">
    <property type="protein sequence ID" value="MBY9075353.1"/>
    <property type="molecule type" value="Genomic_DNA"/>
</dbReference>
<evidence type="ECO:0000256" key="6">
    <source>
        <dbReference type="ARBA" id="ARBA00023136"/>
    </source>
</evidence>
<dbReference type="InterPro" id="IPR000515">
    <property type="entry name" value="MetI-like"/>
</dbReference>
<protein>
    <submittedName>
        <fullName evidence="9">ABC transporter permease subunit</fullName>
    </submittedName>
</protein>
<feature type="transmembrane region" description="Helical" evidence="7">
    <location>
        <begin position="257"/>
        <end position="279"/>
    </location>
</feature>
<evidence type="ECO:0000256" key="5">
    <source>
        <dbReference type="ARBA" id="ARBA00022989"/>
    </source>
</evidence>
<keyword evidence="5 7" id="KW-1133">Transmembrane helix</keyword>
<feature type="domain" description="ABC transmembrane type-1" evidence="8">
    <location>
        <begin position="139"/>
        <end position="318"/>
    </location>
</feature>
<dbReference type="CDD" id="cd06261">
    <property type="entry name" value="TM_PBP2"/>
    <property type="match status" value="2"/>
</dbReference>
<reference evidence="9 10" key="1">
    <citation type="submission" date="2021-08" db="EMBL/GenBank/DDBJ databases">
        <title>Nocardioides bacterium WL0053 sp. nov., isolated from the sediment.</title>
        <authorList>
            <person name="Wang L."/>
            <person name="Zhang D."/>
            <person name="Zhang A."/>
        </authorList>
    </citation>
    <scope>NUCLEOTIDE SEQUENCE [LARGE SCALE GENOMIC DNA]</scope>
    <source>
        <strain evidence="9 10">WL0053</strain>
    </source>
</reference>
<keyword evidence="4 7" id="KW-0812">Transmembrane</keyword>
<evidence type="ECO:0000256" key="7">
    <source>
        <dbReference type="RuleBase" id="RU363032"/>
    </source>
</evidence>
<organism evidence="9 10">
    <name type="scientific">Nocardioides jiangsuensis</name>
    <dbReference type="NCBI Taxonomy" id="2866161"/>
    <lineage>
        <taxon>Bacteria</taxon>
        <taxon>Bacillati</taxon>
        <taxon>Actinomycetota</taxon>
        <taxon>Actinomycetes</taxon>
        <taxon>Propionibacteriales</taxon>
        <taxon>Nocardioidaceae</taxon>
        <taxon>Nocardioides</taxon>
    </lineage>
</organism>
<keyword evidence="3" id="KW-1003">Cell membrane</keyword>
<dbReference type="PROSITE" id="PS50928">
    <property type="entry name" value="ABC_TM1"/>
    <property type="match status" value="2"/>
</dbReference>
<dbReference type="PANTHER" id="PTHR47737">
    <property type="entry name" value="GLYCINE BETAINE/PROLINE BETAINE TRANSPORT SYSTEM PERMEASE PROTEIN PROW"/>
    <property type="match status" value="1"/>
</dbReference>
<comment type="caution">
    <text evidence="9">The sequence shown here is derived from an EMBL/GenBank/DDBJ whole genome shotgun (WGS) entry which is preliminary data.</text>
</comment>
<keyword evidence="6 7" id="KW-0472">Membrane</keyword>
<feature type="domain" description="ABC transmembrane type-1" evidence="8">
    <location>
        <begin position="458"/>
        <end position="638"/>
    </location>
</feature>
<evidence type="ECO:0000259" key="8">
    <source>
        <dbReference type="PROSITE" id="PS50928"/>
    </source>
</evidence>
<keyword evidence="10" id="KW-1185">Reference proteome</keyword>
<feature type="transmembrane region" description="Helical" evidence="7">
    <location>
        <begin position="614"/>
        <end position="634"/>
    </location>
</feature>
<dbReference type="Pfam" id="PF00528">
    <property type="entry name" value="BPD_transp_1"/>
    <property type="match status" value="2"/>
</dbReference>